<keyword evidence="2" id="KW-1185">Reference proteome</keyword>
<evidence type="ECO:0008006" key="3">
    <source>
        <dbReference type="Google" id="ProtNLM"/>
    </source>
</evidence>
<gene>
    <name evidence="1" type="ORF">N5923_08840</name>
</gene>
<dbReference type="Proteomes" id="UP001064262">
    <property type="component" value="Unassembled WGS sequence"/>
</dbReference>
<evidence type="ECO:0000313" key="2">
    <source>
        <dbReference type="Proteomes" id="UP001064262"/>
    </source>
</evidence>
<organism evidence="1 2">
    <name type="scientific">Winslowiella arboricola</name>
    <dbReference type="NCBI Taxonomy" id="2978220"/>
    <lineage>
        <taxon>Bacteria</taxon>
        <taxon>Pseudomonadati</taxon>
        <taxon>Pseudomonadota</taxon>
        <taxon>Gammaproteobacteria</taxon>
        <taxon>Enterobacterales</taxon>
        <taxon>Erwiniaceae</taxon>
        <taxon>Winslowiella</taxon>
    </lineage>
</organism>
<accession>A0A9J6PPH9</accession>
<evidence type="ECO:0000313" key="1">
    <source>
        <dbReference type="EMBL" id="MCU5777597.1"/>
    </source>
</evidence>
<sequence>MGLMGGTNLYSYAPNPLNWVDPLGLSKCSLGQKKGKYSAVKPGPLSDDHAGTFAGGRYQEIILAKDTDLYRAGISTREYGQFFSVDKPQSIIQTRVDKAVLPKWPDGGESALDTVFKIRVPAGTKVYVGEVGSQGDFYMGGTQQIFIYEAWKIPGIQVIGQWPLL</sequence>
<proteinExistence type="predicted"/>
<protein>
    <recommendedName>
        <fullName evidence="3">RHS repeat-associated protein</fullName>
    </recommendedName>
</protein>
<dbReference type="EMBL" id="JAODIM010000039">
    <property type="protein sequence ID" value="MCU5777597.1"/>
    <property type="molecule type" value="Genomic_DNA"/>
</dbReference>
<reference evidence="1" key="1">
    <citation type="submission" date="2022-09" db="EMBL/GenBank/DDBJ databases">
        <title>Winslowiella arboricola sp. nov., isolated from bleeding cankers on broadleaf hosts.</title>
        <authorList>
            <person name="Brady C."/>
            <person name="Kaur S."/>
            <person name="Crampton B."/>
            <person name="Maddock D."/>
            <person name="Arnold D."/>
            <person name="Denman S."/>
        </authorList>
    </citation>
    <scope>NUCLEOTIDE SEQUENCE</scope>
    <source>
        <strain evidence="1">BAC 15a-03b</strain>
    </source>
</reference>
<dbReference type="AlphaFoldDB" id="A0A9J6PPH9"/>
<name>A0A9J6PPH9_9GAMM</name>
<comment type="caution">
    <text evidence="1">The sequence shown here is derived from an EMBL/GenBank/DDBJ whole genome shotgun (WGS) entry which is preliminary data.</text>
</comment>